<dbReference type="Pfam" id="PF19489">
    <property type="entry name" value="SLT_4"/>
    <property type="match status" value="1"/>
</dbReference>
<name>A0A261SLP4_9BORD</name>
<accession>A0A261SLP4</accession>
<evidence type="ECO:0000313" key="4">
    <source>
        <dbReference type="Proteomes" id="UP000216020"/>
    </source>
</evidence>
<sequence length="203" mass="23427">MRALSLAVLLAVLGALAGCATSPPRNPDDICAIFREKDDWYDAAVSTQKKWGVPVQVPFAILYQESGFREDAKPPRDYLLWIIPWGRVSSAYGYAQAKDETWDDYVRENSRWFAHRDDFGDALDFMGWYIAKTRRLNGVATSDAYGQYLNYHEGWGGYRAGTYRKKAWLMATSRKVQARAERYRAQYAACKKDLDRGFWDFLF</sequence>
<evidence type="ECO:0000256" key="1">
    <source>
        <dbReference type="SAM" id="SignalP"/>
    </source>
</evidence>
<dbReference type="Gene3D" id="1.10.530.10">
    <property type="match status" value="1"/>
</dbReference>
<keyword evidence="4" id="KW-1185">Reference proteome</keyword>
<comment type="caution">
    <text evidence="3">The sequence shown here is derived from an EMBL/GenBank/DDBJ whole genome shotgun (WGS) entry which is preliminary data.</text>
</comment>
<organism evidence="3 4">
    <name type="scientific">Bordetella genomosp. 10</name>
    <dbReference type="NCBI Taxonomy" id="1416804"/>
    <lineage>
        <taxon>Bacteria</taxon>
        <taxon>Pseudomonadati</taxon>
        <taxon>Pseudomonadota</taxon>
        <taxon>Betaproteobacteria</taxon>
        <taxon>Burkholderiales</taxon>
        <taxon>Alcaligenaceae</taxon>
        <taxon>Bordetella</taxon>
    </lineage>
</organism>
<dbReference type="SUPFAM" id="SSF53955">
    <property type="entry name" value="Lysozyme-like"/>
    <property type="match status" value="1"/>
</dbReference>
<proteinExistence type="predicted"/>
<dbReference type="EMBL" id="NEVM01000001">
    <property type="protein sequence ID" value="OZI38338.1"/>
    <property type="molecule type" value="Genomic_DNA"/>
</dbReference>
<dbReference type="RefSeq" id="WP_094852432.1">
    <property type="nucleotide sequence ID" value="NZ_NEVM01000001.1"/>
</dbReference>
<dbReference type="CDD" id="cd00442">
    <property type="entry name" value="Lyz-like"/>
    <property type="match status" value="1"/>
</dbReference>
<feature type="domain" description="Transglycosylase SLT" evidence="2">
    <location>
        <begin position="8"/>
        <end position="190"/>
    </location>
</feature>
<dbReference type="AlphaFoldDB" id="A0A261SLP4"/>
<dbReference type="InterPro" id="IPR045795">
    <property type="entry name" value="SLT_4"/>
</dbReference>
<dbReference type="Proteomes" id="UP000216020">
    <property type="component" value="Unassembled WGS sequence"/>
</dbReference>
<evidence type="ECO:0000313" key="3">
    <source>
        <dbReference type="EMBL" id="OZI38338.1"/>
    </source>
</evidence>
<dbReference type="OrthoDB" id="9789144at2"/>
<feature type="chain" id="PRO_5013397245" description="Transglycosylase SLT domain-containing protein" evidence="1">
    <location>
        <begin position="18"/>
        <end position="203"/>
    </location>
</feature>
<dbReference type="PROSITE" id="PS51257">
    <property type="entry name" value="PROKAR_LIPOPROTEIN"/>
    <property type="match status" value="1"/>
</dbReference>
<evidence type="ECO:0000259" key="2">
    <source>
        <dbReference type="Pfam" id="PF19489"/>
    </source>
</evidence>
<dbReference type="InterPro" id="IPR023346">
    <property type="entry name" value="Lysozyme-like_dom_sf"/>
</dbReference>
<keyword evidence="1" id="KW-0732">Signal</keyword>
<reference evidence="4" key="1">
    <citation type="submission" date="2017-05" db="EMBL/GenBank/DDBJ databases">
        <title>Complete and WGS of Bordetella genogroups.</title>
        <authorList>
            <person name="Spilker T."/>
            <person name="Lipuma J."/>
        </authorList>
    </citation>
    <scope>NUCLEOTIDE SEQUENCE [LARGE SCALE GENOMIC DNA]</scope>
    <source>
        <strain evidence="4">AU16122</strain>
    </source>
</reference>
<protein>
    <recommendedName>
        <fullName evidence="2">Transglycosylase SLT domain-containing protein</fullName>
    </recommendedName>
</protein>
<feature type="signal peptide" evidence="1">
    <location>
        <begin position="1"/>
        <end position="17"/>
    </location>
</feature>
<gene>
    <name evidence="3" type="ORF">CAL29_08450</name>
</gene>